<reference evidence="2 3" key="1">
    <citation type="submission" date="2020-05" db="EMBL/GenBank/DDBJ databases">
        <title>Genome Sequencing of Type Strains.</title>
        <authorList>
            <person name="Lemaire J.F."/>
            <person name="Inderbitzin P."/>
            <person name="Gregorio O.A."/>
            <person name="Collins S.B."/>
            <person name="Wespe N."/>
            <person name="Knight-Connoni V."/>
        </authorList>
    </citation>
    <scope>NUCLEOTIDE SEQUENCE [LARGE SCALE GENOMIC DNA]</scope>
    <source>
        <strain evidence="2 3">ATCC 25174</strain>
    </source>
</reference>
<sequence length="273" mass="27250">MRWPWQRARPPLGAPTVQRVAGPPAESRAGWAFLPPLQRTVGDAELTSAPMAFVDALPTRARPMLTGPMSHAVSPVAPSGVLDGDGGRLATPSTRSSDIDLALVPPAPRPTPGRPAVAVQRQATGTLVGLGAPPADVPPLHAVPLDTDLEGAAADGEGLGGPEWPAPVGDVPILSAPDGDVPVPSVAVAGTPVPSAPAGALPIPWAAAGAPTGPGAQRSATPLVPAPPAADRAGSEEGATFVELPSRLAGREPDPAPPATVQRRIGLGAPLRA</sequence>
<feature type="region of interest" description="Disordered" evidence="1">
    <location>
        <begin position="207"/>
        <end position="273"/>
    </location>
</feature>
<comment type="caution">
    <text evidence="2">The sequence shown here is derived from an EMBL/GenBank/DDBJ whole genome shotgun (WGS) entry which is preliminary data.</text>
</comment>
<protein>
    <submittedName>
        <fullName evidence="2">Uncharacterized protein</fullName>
    </submittedName>
</protein>
<proteinExistence type="predicted"/>
<feature type="region of interest" description="Disordered" evidence="1">
    <location>
        <begin position="1"/>
        <end position="29"/>
    </location>
</feature>
<dbReference type="Proteomes" id="UP000565724">
    <property type="component" value="Unassembled WGS sequence"/>
</dbReference>
<feature type="non-terminal residue" evidence="2">
    <location>
        <position position="273"/>
    </location>
</feature>
<accession>A0A7Y6A089</accession>
<name>A0A7Y6A089_9CELL</name>
<dbReference type="EMBL" id="JABMCI010000054">
    <property type="protein sequence ID" value="NUU16773.1"/>
    <property type="molecule type" value="Genomic_DNA"/>
</dbReference>
<gene>
    <name evidence="2" type="ORF">HP550_05860</name>
</gene>
<dbReference type="AlphaFoldDB" id="A0A7Y6A089"/>
<organism evidence="2 3">
    <name type="scientific">Cellulomonas humilata</name>
    <dbReference type="NCBI Taxonomy" id="144055"/>
    <lineage>
        <taxon>Bacteria</taxon>
        <taxon>Bacillati</taxon>
        <taxon>Actinomycetota</taxon>
        <taxon>Actinomycetes</taxon>
        <taxon>Micrococcales</taxon>
        <taxon>Cellulomonadaceae</taxon>
        <taxon>Cellulomonas</taxon>
    </lineage>
</organism>
<evidence type="ECO:0000256" key="1">
    <source>
        <dbReference type="SAM" id="MobiDB-lite"/>
    </source>
</evidence>
<feature type="compositionally biased region" description="Low complexity" evidence="1">
    <location>
        <begin position="207"/>
        <end position="216"/>
    </location>
</feature>
<evidence type="ECO:0000313" key="2">
    <source>
        <dbReference type="EMBL" id="NUU16773.1"/>
    </source>
</evidence>
<keyword evidence="3" id="KW-1185">Reference proteome</keyword>
<evidence type="ECO:0000313" key="3">
    <source>
        <dbReference type="Proteomes" id="UP000565724"/>
    </source>
</evidence>